<evidence type="ECO:0000256" key="9">
    <source>
        <dbReference type="ARBA" id="ARBA00025772"/>
    </source>
</evidence>
<evidence type="ECO:0000256" key="11">
    <source>
        <dbReference type="SAM" id="Phobius"/>
    </source>
</evidence>
<dbReference type="EMBL" id="JAVDSJ010000002">
    <property type="protein sequence ID" value="MDR6583364.1"/>
    <property type="molecule type" value="Genomic_DNA"/>
</dbReference>
<evidence type="ECO:0000256" key="5">
    <source>
        <dbReference type="ARBA" id="ARBA00022519"/>
    </source>
</evidence>
<keyword evidence="7 11" id="KW-1133">Transmembrane helix</keyword>
<dbReference type="PROSITE" id="PS00409">
    <property type="entry name" value="PROKAR_NTER_METHYL"/>
    <property type="match status" value="1"/>
</dbReference>
<protein>
    <recommendedName>
        <fullName evidence="2">Type II secretion system protein H</fullName>
    </recommendedName>
    <alternativeName>
        <fullName evidence="10">General secretion pathway protein H</fullName>
    </alternativeName>
</protein>
<evidence type="ECO:0000256" key="2">
    <source>
        <dbReference type="ARBA" id="ARBA00021549"/>
    </source>
</evidence>
<evidence type="ECO:0000313" key="14">
    <source>
        <dbReference type="Proteomes" id="UP001260715"/>
    </source>
</evidence>
<reference evidence="13 14" key="1">
    <citation type="submission" date="2023-07" db="EMBL/GenBank/DDBJ databases">
        <title>Sorghum-associated microbial communities from plants grown in Nebraska, USA.</title>
        <authorList>
            <person name="Schachtman D."/>
        </authorList>
    </citation>
    <scope>NUCLEOTIDE SEQUENCE [LARGE SCALE GENOMIC DNA]</scope>
    <source>
        <strain evidence="13 14">596</strain>
    </source>
</reference>
<keyword evidence="5" id="KW-0997">Cell inner membrane</keyword>
<keyword evidence="4" id="KW-0488">Methylation</keyword>
<dbReference type="InterPro" id="IPR022346">
    <property type="entry name" value="T2SS_GspH"/>
</dbReference>
<evidence type="ECO:0000256" key="3">
    <source>
        <dbReference type="ARBA" id="ARBA00022475"/>
    </source>
</evidence>
<keyword evidence="6 11" id="KW-0812">Transmembrane</keyword>
<keyword evidence="8 11" id="KW-0472">Membrane</keyword>
<feature type="domain" description="General secretion pathway GspH" evidence="12">
    <location>
        <begin position="48"/>
        <end position="145"/>
    </location>
</feature>
<dbReference type="RefSeq" id="WP_158243283.1">
    <property type="nucleotide sequence ID" value="NZ_JAVDSJ010000002.1"/>
</dbReference>
<dbReference type="InterPro" id="IPR012902">
    <property type="entry name" value="N_methyl_site"/>
</dbReference>
<evidence type="ECO:0000259" key="12">
    <source>
        <dbReference type="Pfam" id="PF12019"/>
    </source>
</evidence>
<feature type="transmembrane region" description="Helical" evidence="11">
    <location>
        <begin position="12"/>
        <end position="36"/>
    </location>
</feature>
<evidence type="ECO:0000313" key="13">
    <source>
        <dbReference type="EMBL" id="MDR6583364.1"/>
    </source>
</evidence>
<evidence type="ECO:0000256" key="10">
    <source>
        <dbReference type="ARBA" id="ARBA00030775"/>
    </source>
</evidence>
<dbReference type="NCBIfam" id="TIGR02532">
    <property type="entry name" value="IV_pilin_GFxxxE"/>
    <property type="match status" value="1"/>
</dbReference>
<keyword evidence="3" id="KW-1003">Cell membrane</keyword>
<dbReference type="InterPro" id="IPR045584">
    <property type="entry name" value="Pilin-like"/>
</dbReference>
<evidence type="ECO:0000256" key="7">
    <source>
        <dbReference type="ARBA" id="ARBA00022989"/>
    </source>
</evidence>
<comment type="caution">
    <text evidence="13">The sequence shown here is derived from an EMBL/GenBank/DDBJ whole genome shotgun (WGS) entry which is preliminary data.</text>
</comment>
<dbReference type="Pfam" id="PF07963">
    <property type="entry name" value="N_methyl"/>
    <property type="match status" value="1"/>
</dbReference>
<keyword evidence="14" id="KW-1185">Reference proteome</keyword>
<comment type="subcellular location">
    <subcellularLocation>
        <location evidence="1">Cell inner membrane</location>
        <topology evidence="1">Single-pass membrane protein</topology>
    </subcellularLocation>
</comment>
<organism evidence="13 14">
    <name type="scientific">Herbaspirillum frisingense</name>
    <dbReference type="NCBI Taxonomy" id="92645"/>
    <lineage>
        <taxon>Bacteria</taxon>
        <taxon>Pseudomonadati</taxon>
        <taxon>Pseudomonadota</taxon>
        <taxon>Betaproteobacteria</taxon>
        <taxon>Burkholderiales</taxon>
        <taxon>Oxalobacteraceae</taxon>
        <taxon>Herbaspirillum</taxon>
    </lineage>
</organism>
<evidence type="ECO:0000256" key="4">
    <source>
        <dbReference type="ARBA" id="ARBA00022481"/>
    </source>
</evidence>
<evidence type="ECO:0000256" key="8">
    <source>
        <dbReference type="ARBA" id="ARBA00023136"/>
    </source>
</evidence>
<dbReference type="Pfam" id="PF12019">
    <property type="entry name" value="GspH"/>
    <property type="match status" value="1"/>
</dbReference>
<dbReference type="SUPFAM" id="SSF54523">
    <property type="entry name" value="Pili subunits"/>
    <property type="match status" value="1"/>
</dbReference>
<proteinExistence type="inferred from homology"/>
<evidence type="ECO:0000256" key="1">
    <source>
        <dbReference type="ARBA" id="ARBA00004377"/>
    </source>
</evidence>
<gene>
    <name evidence="13" type="ORF">J2W50_001562</name>
</gene>
<dbReference type="Gene3D" id="3.55.40.10">
    <property type="entry name" value="minor pseudopilin epsh domain"/>
    <property type="match status" value="1"/>
</dbReference>
<evidence type="ECO:0000256" key="6">
    <source>
        <dbReference type="ARBA" id="ARBA00022692"/>
    </source>
</evidence>
<comment type="similarity">
    <text evidence="9">Belongs to the GSP H family.</text>
</comment>
<name>A0ABU1PC77_9BURK</name>
<sequence>MRPAHPHGRHRGFTLIELMVVLLIAGLVLAAGVPALQNLSNEQQLVTAANEFFHSVQLTRSEALRHGRRAEMRPVAGDDWHSGWEIMVGEHVVSRRQALASTISVAYTTGGELVAYQPGGQPVTRGSWYFSHDGQERVVVINFLGRVRVCSPGRDAQCSKAGNE</sequence>
<accession>A0ABU1PC77</accession>
<dbReference type="Proteomes" id="UP001260715">
    <property type="component" value="Unassembled WGS sequence"/>
</dbReference>